<keyword evidence="1" id="KW-1133">Transmembrane helix</keyword>
<dbReference type="VEuPathDB" id="MicrosporidiaDB:ECANGB1_2086"/>
<comment type="caution">
    <text evidence="2">The sequence shown here is derived from an EMBL/GenBank/DDBJ whole genome shotgun (WGS) entry which is preliminary data.</text>
</comment>
<proteinExistence type="predicted"/>
<keyword evidence="3" id="KW-1185">Reference proteome</keyword>
<organism evidence="2 3">
    <name type="scientific">Enterospora canceri</name>
    <dbReference type="NCBI Taxonomy" id="1081671"/>
    <lineage>
        <taxon>Eukaryota</taxon>
        <taxon>Fungi</taxon>
        <taxon>Fungi incertae sedis</taxon>
        <taxon>Microsporidia</taxon>
        <taxon>Enterocytozoonidae</taxon>
        <taxon>Enterospora</taxon>
    </lineage>
</organism>
<feature type="transmembrane region" description="Helical" evidence="1">
    <location>
        <begin position="189"/>
        <end position="216"/>
    </location>
</feature>
<sequence>MVVKVKRQKKPTQTNYVGTRLLIYTLITSVFALYLTMIPYEENQIKRFNEIVIGRLAVFTLHGLMMTVISLIAFILNMLFSIMYGPARVTISIALIYETIVMLLYWVIRFHNSNNFYTKEEAAQQGYKHALAEVVTHILPTIVLLYTAIRNKMYHSGYWVIILLTVSTASYTVILIYCNTIRNTPVYPFMNGISVLGNLIWGGIGMIFGSVLHFVYGKILG</sequence>
<name>A0A1Y1S9K5_9MICR</name>
<evidence type="ECO:0000313" key="3">
    <source>
        <dbReference type="Proteomes" id="UP000192639"/>
    </source>
</evidence>
<dbReference type="AlphaFoldDB" id="A0A1Y1S9K5"/>
<evidence type="ECO:0000313" key="2">
    <source>
        <dbReference type="EMBL" id="ORD94867.1"/>
    </source>
</evidence>
<protein>
    <submittedName>
        <fullName evidence="2">Uncharacterized protein</fullName>
    </submittedName>
</protein>
<evidence type="ECO:0000256" key="1">
    <source>
        <dbReference type="SAM" id="Phobius"/>
    </source>
</evidence>
<keyword evidence="1" id="KW-0472">Membrane</keyword>
<feature type="transmembrane region" description="Helical" evidence="1">
    <location>
        <begin position="89"/>
        <end position="108"/>
    </location>
</feature>
<reference evidence="2 3" key="1">
    <citation type="journal article" date="2017" name="Environ. Microbiol.">
        <title>Decay of the glycolytic pathway and adaptation to intranuclear parasitism within Enterocytozoonidae microsporidia.</title>
        <authorList>
            <person name="Wiredu Boakye D."/>
            <person name="Jaroenlak P."/>
            <person name="Prachumwat A."/>
            <person name="Williams T.A."/>
            <person name="Bateman K.S."/>
            <person name="Itsathitphaisarn O."/>
            <person name="Sritunyalucksana K."/>
            <person name="Paszkiewicz K.H."/>
            <person name="Moore K.A."/>
            <person name="Stentiford G.D."/>
            <person name="Williams B.A."/>
        </authorList>
    </citation>
    <scope>NUCLEOTIDE SEQUENCE [LARGE SCALE GENOMIC DNA]</scope>
    <source>
        <strain evidence="2 3">GB1</strain>
    </source>
</reference>
<dbReference type="EMBL" id="LWDP01000007">
    <property type="protein sequence ID" value="ORD94867.1"/>
    <property type="molecule type" value="Genomic_DNA"/>
</dbReference>
<feature type="transmembrane region" description="Helical" evidence="1">
    <location>
        <begin position="52"/>
        <end position="77"/>
    </location>
</feature>
<keyword evidence="1" id="KW-0812">Transmembrane</keyword>
<feature type="transmembrane region" description="Helical" evidence="1">
    <location>
        <begin position="21"/>
        <end position="40"/>
    </location>
</feature>
<accession>A0A1Y1S9K5</accession>
<feature type="transmembrane region" description="Helical" evidence="1">
    <location>
        <begin position="158"/>
        <end position="177"/>
    </location>
</feature>
<dbReference type="Proteomes" id="UP000192639">
    <property type="component" value="Unassembled WGS sequence"/>
</dbReference>
<feature type="transmembrane region" description="Helical" evidence="1">
    <location>
        <begin position="128"/>
        <end position="146"/>
    </location>
</feature>
<gene>
    <name evidence="2" type="ORF">ECANGB1_2086</name>
</gene>